<comment type="similarity">
    <text evidence="2">Belongs to the serine/threonine dehydratase family.</text>
</comment>
<evidence type="ECO:0000256" key="4">
    <source>
        <dbReference type="ARBA" id="ARBA00023239"/>
    </source>
</evidence>
<sequence length="337" mass="35610">MRHHRSPLSVRSPIEAKVTMNPATTVPTLDDIRAAAARIAPHAQVTPVLRSGSLDRIAGCRLHFKCENFQRIGAFKFRGAANAVFGLSDEQAARGVLTQSSGNHGAAIALACRLRGIPARVVVPRSAPKIKLAAIRDFGAEIIPCDTHQAARDAAMAEVLAQTGAEVVHPYNDARVIAGQGTATLELLHSVPELDTVLAPVSGGGLLSGTAIAAQSLKPGIRVFGAEPEQACDAHDSLKSGQRITGRIADTICDGLRAELGPLTFGILSERLDDILLASEAEIIAAMRLIWERLKIVIEPSCAVPLAVILKNPALFEDREVGVILSGGNVDLDALPW</sequence>
<keyword evidence="7" id="KW-1185">Reference proteome</keyword>
<dbReference type="GO" id="GO:0030170">
    <property type="term" value="F:pyridoxal phosphate binding"/>
    <property type="evidence" value="ECO:0007669"/>
    <property type="project" value="TreeGrafter"/>
</dbReference>
<evidence type="ECO:0000256" key="2">
    <source>
        <dbReference type="ARBA" id="ARBA00010869"/>
    </source>
</evidence>
<dbReference type="CDD" id="cd01562">
    <property type="entry name" value="Thr-dehyd"/>
    <property type="match status" value="1"/>
</dbReference>
<dbReference type="EMBL" id="FNAG01000025">
    <property type="protein sequence ID" value="SDE13572.1"/>
    <property type="molecule type" value="Genomic_DNA"/>
</dbReference>
<dbReference type="InterPro" id="IPR001926">
    <property type="entry name" value="TrpB-like_PALP"/>
</dbReference>
<dbReference type="Proteomes" id="UP000199603">
    <property type="component" value="Unassembled WGS sequence"/>
</dbReference>
<feature type="domain" description="Tryptophan synthase beta chain-like PALP" evidence="5">
    <location>
        <begin position="40"/>
        <end position="327"/>
    </location>
</feature>
<dbReference type="STRING" id="265719.SAMN04488509_12513"/>
<evidence type="ECO:0000313" key="6">
    <source>
        <dbReference type="EMBL" id="SDE13572.1"/>
    </source>
</evidence>
<dbReference type="FunFam" id="3.40.50.1100:FF:000007">
    <property type="entry name" value="L-threonine dehydratase catabolic TdcB"/>
    <property type="match status" value="1"/>
</dbReference>
<keyword evidence="3" id="KW-0663">Pyridoxal phosphate</keyword>
<dbReference type="GO" id="GO:0018114">
    <property type="term" value="F:threonine racemase activity"/>
    <property type="evidence" value="ECO:0007669"/>
    <property type="project" value="TreeGrafter"/>
</dbReference>
<gene>
    <name evidence="6" type="ORF">SAMN04488509_12513</name>
</gene>
<evidence type="ECO:0000313" key="7">
    <source>
        <dbReference type="Proteomes" id="UP000199603"/>
    </source>
</evidence>
<dbReference type="GO" id="GO:0003941">
    <property type="term" value="F:L-serine ammonia-lyase activity"/>
    <property type="evidence" value="ECO:0007669"/>
    <property type="project" value="TreeGrafter"/>
</dbReference>
<evidence type="ECO:0000259" key="5">
    <source>
        <dbReference type="Pfam" id="PF00291"/>
    </source>
</evidence>
<evidence type="ECO:0000256" key="1">
    <source>
        <dbReference type="ARBA" id="ARBA00001933"/>
    </source>
</evidence>
<name>A0A1G7AFL2_9GAMM</name>
<reference evidence="6 7" key="1">
    <citation type="submission" date="2016-10" db="EMBL/GenBank/DDBJ databases">
        <authorList>
            <person name="de Groot N.N."/>
        </authorList>
    </citation>
    <scope>NUCLEOTIDE SEQUENCE [LARGE SCALE GENOMIC DNA]</scope>
    <source>
        <strain evidence="6 7">DSM 16957</strain>
    </source>
</reference>
<dbReference type="GO" id="GO:0030378">
    <property type="term" value="F:serine racemase activity"/>
    <property type="evidence" value="ECO:0007669"/>
    <property type="project" value="TreeGrafter"/>
</dbReference>
<proteinExistence type="inferred from homology"/>
<dbReference type="GO" id="GO:0070179">
    <property type="term" value="P:D-serine biosynthetic process"/>
    <property type="evidence" value="ECO:0007669"/>
    <property type="project" value="TreeGrafter"/>
</dbReference>
<dbReference type="InterPro" id="IPR036052">
    <property type="entry name" value="TrpB-like_PALP_sf"/>
</dbReference>
<dbReference type="GO" id="GO:0000287">
    <property type="term" value="F:magnesium ion binding"/>
    <property type="evidence" value="ECO:0007669"/>
    <property type="project" value="TreeGrafter"/>
</dbReference>
<dbReference type="PANTHER" id="PTHR43050:SF1">
    <property type="entry name" value="SERINE RACEMASE"/>
    <property type="match status" value="1"/>
</dbReference>
<accession>A0A1G7AFL2</accession>
<dbReference type="SUPFAM" id="SSF53686">
    <property type="entry name" value="Tryptophan synthase beta subunit-like PLP-dependent enzymes"/>
    <property type="match status" value="1"/>
</dbReference>
<dbReference type="Gene3D" id="3.40.50.1100">
    <property type="match status" value="2"/>
</dbReference>
<dbReference type="Pfam" id="PF00291">
    <property type="entry name" value="PALP"/>
    <property type="match status" value="1"/>
</dbReference>
<dbReference type="AlphaFoldDB" id="A0A1G7AFL2"/>
<keyword evidence="4" id="KW-0456">Lyase</keyword>
<dbReference type="GO" id="GO:0005524">
    <property type="term" value="F:ATP binding"/>
    <property type="evidence" value="ECO:0007669"/>
    <property type="project" value="TreeGrafter"/>
</dbReference>
<protein>
    <submittedName>
        <fullName evidence="6">Threonine dehydratase</fullName>
    </submittedName>
</protein>
<dbReference type="PANTHER" id="PTHR43050">
    <property type="entry name" value="SERINE / THREONINE RACEMASE FAMILY MEMBER"/>
    <property type="match status" value="1"/>
</dbReference>
<dbReference type="RefSeq" id="WP_342670451.1">
    <property type="nucleotide sequence ID" value="NZ_FNAG01000025.1"/>
</dbReference>
<organism evidence="6 7">
    <name type="scientific">Aquimonas voraii</name>
    <dbReference type="NCBI Taxonomy" id="265719"/>
    <lineage>
        <taxon>Bacteria</taxon>
        <taxon>Pseudomonadati</taxon>
        <taxon>Pseudomonadota</taxon>
        <taxon>Gammaproteobacteria</taxon>
        <taxon>Lysobacterales</taxon>
        <taxon>Lysobacteraceae</taxon>
        <taxon>Aquimonas</taxon>
    </lineage>
</organism>
<comment type="cofactor">
    <cofactor evidence="1">
        <name>pyridoxal 5'-phosphate</name>
        <dbReference type="ChEBI" id="CHEBI:597326"/>
    </cofactor>
</comment>
<evidence type="ECO:0000256" key="3">
    <source>
        <dbReference type="ARBA" id="ARBA00022898"/>
    </source>
</evidence>